<accession>A0A3B0VYC6</accession>
<feature type="domain" description="Cytochrome c" evidence="5">
    <location>
        <begin position="43"/>
        <end position="134"/>
    </location>
</feature>
<dbReference type="Pfam" id="PF13442">
    <property type="entry name" value="Cytochrome_CBB3"/>
    <property type="match status" value="1"/>
</dbReference>
<dbReference type="PROSITE" id="PS51007">
    <property type="entry name" value="CYTC"/>
    <property type="match status" value="1"/>
</dbReference>
<evidence type="ECO:0000256" key="2">
    <source>
        <dbReference type="ARBA" id="ARBA00022723"/>
    </source>
</evidence>
<dbReference type="SUPFAM" id="SSF46626">
    <property type="entry name" value="Cytochrome c"/>
    <property type="match status" value="1"/>
</dbReference>
<proteinExistence type="predicted"/>
<name>A0A3B0VYC6_9ZZZZ</name>
<protein>
    <recommendedName>
        <fullName evidence="5">Cytochrome c domain-containing protein</fullName>
    </recommendedName>
</protein>
<dbReference type="GO" id="GO:0046872">
    <property type="term" value="F:metal ion binding"/>
    <property type="evidence" value="ECO:0007669"/>
    <property type="project" value="UniProtKB-KW"/>
</dbReference>
<gene>
    <name evidence="6" type="ORF">MNBD_CHLOROFLEXI01-2855</name>
</gene>
<feature type="region of interest" description="Disordered" evidence="4">
    <location>
        <begin position="95"/>
        <end position="118"/>
    </location>
</feature>
<dbReference type="InterPro" id="IPR036909">
    <property type="entry name" value="Cyt_c-like_dom_sf"/>
</dbReference>
<evidence type="ECO:0000256" key="1">
    <source>
        <dbReference type="ARBA" id="ARBA00022617"/>
    </source>
</evidence>
<sequence length="135" mass="14054">MKLNKMGLFMFAVFLMVVIVACGGEGDTPEAAPPTDVPTAPVGDAINGETLYNTTCIACHGQDGVGIEGLGKSMVDSELIRGLSDEELSTLIKVGRPTSDPENTTGIDMPAKGGNPALSDEGIMDIVAYIRTLQP</sequence>
<organism evidence="6">
    <name type="scientific">hydrothermal vent metagenome</name>
    <dbReference type="NCBI Taxonomy" id="652676"/>
    <lineage>
        <taxon>unclassified sequences</taxon>
        <taxon>metagenomes</taxon>
        <taxon>ecological metagenomes</taxon>
    </lineage>
</organism>
<evidence type="ECO:0000313" key="6">
    <source>
        <dbReference type="EMBL" id="VAW43417.1"/>
    </source>
</evidence>
<dbReference type="PROSITE" id="PS51257">
    <property type="entry name" value="PROKAR_LIPOPROTEIN"/>
    <property type="match status" value="1"/>
</dbReference>
<dbReference type="AlphaFoldDB" id="A0A3B0VYC6"/>
<keyword evidence="2" id="KW-0479">Metal-binding</keyword>
<dbReference type="GO" id="GO:0020037">
    <property type="term" value="F:heme binding"/>
    <property type="evidence" value="ECO:0007669"/>
    <property type="project" value="InterPro"/>
</dbReference>
<evidence type="ECO:0000256" key="4">
    <source>
        <dbReference type="SAM" id="MobiDB-lite"/>
    </source>
</evidence>
<keyword evidence="1" id="KW-0349">Heme</keyword>
<keyword evidence="3" id="KW-0408">Iron</keyword>
<evidence type="ECO:0000259" key="5">
    <source>
        <dbReference type="PROSITE" id="PS51007"/>
    </source>
</evidence>
<dbReference type="InterPro" id="IPR009056">
    <property type="entry name" value="Cyt_c-like_dom"/>
</dbReference>
<dbReference type="Gene3D" id="1.10.760.10">
    <property type="entry name" value="Cytochrome c-like domain"/>
    <property type="match status" value="1"/>
</dbReference>
<dbReference type="EMBL" id="UOEU01001078">
    <property type="protein sequence ID" value="VAW43417.1"/>
    <property type="molecule type" value="Genomic_DNA"/>
</dbReference>
<dbReference type="GO" id="GO:0009055">
    <property type="term" value="F:electron transfer activity"/>
    <property type="evidence" value="ECO:0007669"/>
    <property type="project" value="InterPro"/>
</dbReference>
<evidence type="ECO:0000256" key="3">
    <source>
        <dbReference type="ARBA" id="ARBA00023004"/>
    </source>
</evidence>
<reference evidence="6" key="1">
    <citation type="submission" date="2018-06" db="EMBL/GenBank/DDBJ databases">
        <authorList>
            <person name="Zhirakovskaya E."/>
        </authorList>
    </citation>
    <scope>NUCLEOTIDE SEQUENCE</scope>
</reference>